<dbReference type="Gene3D" id="2.60.34.10">
    <property type="entry name" value="Substrate Binding Domain Of DNAk, Chain A, domain 1"/>
    <property type="match status" value="1"/>
</dbReference>
<protein>
    <recommendedName>
        <fullName evidence="7">Heat shock 70 kDa protein</fullName>
    </recommendedName>
</protein>
<keyword evidence="6" id="KW-1185">Reference proteome</keyword>
<keyword evidence="2 3" id="KW-0067">ATP-binding</keyword>
<comment type="caution">
    <text evidence="5">The sequence shown here is derived from an EMBL/GenBank/DDBJ whole genome shotgun (WGS) entry which is preliminary data.</text>
</comment>
<evidence type="ECO:0000256" key="3">
    <source>
        <dbReference type="RuleBase" id="RU003322"/>
    </source>
</evidence>
<dbReference type="InterPro" id="IPR013126">
    <property type="entry name" value="Hsp_70_fam"/>
</dbReference>
<evidence type="ECO:0008006" key="7">
    <source>
        <dbReference type="Google" id="ProtNLM"/>
    </source>
</evidence>
<dbReference type="SUPFAM" id="SSF100934">
    <property type="entry name" value="Heat shock protein 70kD (HSP70), C-terminal subdomain"/>
    <property type="match status" value="1"/>
</dbReference>
<reference evidence="5 6" key="1">
    <citation type="journal article" date="2021" name="Comput. Struct. Biotechnol. J.">
        <title>De novo genome assembly of the potent medicinal plant Rehmannia glutinosa using nanopore technology.</title>
        <authorList>
            <person name="Ma L."/>
            <person name="Dong C."/>
            <person name="Song C."/>
            <person name="Wang X."/>
            <person name="Zheng X."/>
            <person name="Niu Y."/>
            <person name="Chen S."/>
            <person name="Feng W."/>
        </authorList>
    </citation>
    <scope>NUCLEOTIDE SEQUENCE [LARGE SCALE GENOMIC DNA]</scope>
    <source>
        <strain evidence="5">DH-2019</strain>
    </source>
</reference>
<dbReference type="PANTHER" id="PTHR19375">
    <property type="entry name" value="HEAT SHOCK PROTEIN 70KDA"/>
    <property type="match status" value="1"/>
</dbReference>
<dbReference type="Gene3D" id="3.90.640.10">
    <property type="entry name" value="Actin, Chain A, domain 4"/>
    <property type="match status" value="1"/>
</dbReference>
<dbReference type="SUPFAM" id="SSF100920">
    <property type="entry name" value="Heat shock protein 70kD (HSP70), peptide-binding domain"/>
    <property type="match status" value="1"/>
</dbReference>
<dbReference type="InterPro" id="IPR043129">
    <property type="entry name" value="ATPase_NBD"/>
</dbReference>
<dbReference type="InterPro" id="IPR029047">
    <property type="entry name" value="HSP70_peptide-bd_sf"/>
</dbReference>
<name>A0ABR0WPA9_REHGL</name>
<sequence length="567" mass="62196">MSPNFTLTTHRDGLNGVHWSRPRQTIKNAVVTVPAYFNDSQRQATKDAGAISGLNVMRIINEPTAAAIAYGLDKKASRSGEKNVLIFDLGGGTFDVSLLTIEEGIFEVKATAGDTHLGGEDFDNRLVNHFAAEFKRKHKKDISGNARALRRLRTACERAKRTLSSTAQTTIEIDSLYEGIDFYATITRARFEEMNMDLFRKCMEPVEKCLRDAKIDKSQIHDIVLVGGSTRIPKVQQLLQDFFNGKELCKSINPDEAVAYGAAVQAAILSGEGNEKVQDLLLLDVTPLSLGIETAGGVMTVLIPRNTTIPTKKEQIFSTYADNQPGVLIQVFEGERPMTKDNNLLGKFELKGIPPAPRGVPQINVCFDIDANGILNVSAEDKTAGVKNKITITNDKGRLSKDEIERMVQEAEKYKAEDEAVKKKVEAKNSLENYAYNMRNTVKDEKIASKLGAEKEKIEKAIDEAIEWLDRNQLAEVEEFEDKLKELESLCNPIISKMYQGAGGDVPPMGGDADMPGAAGGYGGGNTGAGPKIEECIALQKPDLSYKQIDRKGSSRNTRSATNVMVS</sequence>
<gene>
    <name evidence="5" type="ORF">DH2020_018767</name>
</gene>
<evidence type="ECO:0000313" key="6">
    <source>
        <dbReference type="Proteomes" id="UP001318860"/>
    </source>
</evidence>
<organism evidence="5 6">
    <name type="scientific">Rehmannia glutinosa</name>
    <name type="common">Chinese foxglove</name>
    <dbReference type="NCBI Taxonomy" id="99300"/>
    <lineage>
        <taxon>Eukaryota</taxon>
        <taxon>Viridiplantae</taxon>
        <taxon>Streptophyta</taxon>
        <taxon>Embryophyta</taxon>
        <taxon>Tracheophyta</taxon>
        <taxon>Spermatophyta</taxon>
        <taxon>Magnoliopsida</taxon>
        <taxon>eudicotyledons</taxon>
        <taxon>Gunneridae</taxon>
        <taxon>Pentapetalae</taxon>
        <taxon>asterids</taxon>
        <taxon>lamiids</taxon>
        <taxon>Lamiales</taxon>
        <taxon>Orobanchaceae</taxon>
        <taxon>Rehmannieae</taxon>
        <taxon>Rehmannia</taxon>
    </lineage>
</organism>
<feature type="region of interest" description="Disordered" evidence="4">
    <location>
        <begin position="548"/>
        <end position="567"/>
    </location>
</feature>
<comment type="similarity">
    <text evidence="3">Belongs to the heat shock protein 70 family.</text>
</comment>
<proteinExistence type="inferred from homology"/>
<evidence type="ECO:0000313" key="5">
    <source>
        <dbReference type="EMBL" id="KAK6147855.1"/>
    </source>
</evidence>
<dbReference type="PRINTS" id="PR00301">
    <property type="entry name" value="HEATSHOCK70"/>
</dbReference>
<dbReference type="InterPro" id="IPR029048">
    <property type="entry name" value="HSP70_C_sf"/>
</dbReference>
<evidence type="ECO:0000256" key="4">
    <source>
        <dbReference type="SAM" id="MobiDB-lite"/>
    </source>
</evidence>
<dbReference type="Gene3D" id="1.20.1270.10">
    <property type="match status" value="1"/>
</dbReference>
<accession>A0ABR0WPA9</accession>
<evidence type="ECO:0000256" key="1">
    <source>
        <dbReference type="ARBA" id="ARBA00022741"/>
    </source>
</evidence>
<dbReference type="Gene3D" id="3.30.420.40">
    <property type="match status" value="2"/>
</dbReference>
<dbReference type="Pfam" id="PF00012">
    <property type="entry name" value="HSP70"/>
    <property type="match status" value="1"/>
</dbReference>
<dbReference type="PROSITE" id="PS01036">
    <property type="entry name" value="HSP70_3"/>
    <property type="match status" value="1"/>
</dbReference>
<evidence type="ECO:0000256" key="2">
    <source>
        <dbReference type="ARBA" id="ARBA00022840"/>
    </source>
</evidence>
<dbReference type="InterPro" id="IPR018181">
    <property type="entry name" value="Heat_shock_70_CS"/>
</dbReference>
<dbReference type="EMBL" id="JABTTQ020000010">
    <property type="protein sequence ID" value="KAK6147855.1"/>
    <property type="molecule type" value="Genomic_DNA"/>
</dbReference>
<dbReference type="SUPFAM" id="SSF53067">
    <property type="entry name" value="Actin-like ATPase domain"/>
    <property type="match status" value="2"/>
</dbReference>
<feature type="compositionally biased region" description="Polar residues" evidence="4">
    <location>
        <begin position="555"/>
        <end position="567"/>
    </location>
</feature>
<dbReference type="Proteomes" id="UP001318860">
    <property type="component" value="Unassembled WGS sequence"/>
</dbReference>
<dbReference type="PROSITE" id="PS00329">
    <property type="entry name" value="HSP70_2"/>
    <property type="match status" value="1"/>
</dbReference>
<keyword evidence="1 3" id="KW-0547">Nucleotide-binding</keyword>